<gene>
    <name evidence="2" type="ORF">GM415_07395</name>
</gene>
<evidence type="ECO:0000313" key="3">
    <source>
        <dbReference type="Proteomes" id="UP000428328"/>
    </source>
</evidence>
<dbReference type="EMBL" id="CP046400">
    <property type="protein sequence ID" value="QGY39957.1"/>
    <property type="molecule type" value="Genomic_DNA"/>
</dbReference>
<dbReference type="KEGG" id="psel:GM415_07395"/>
<dbReference type="Pfam" id="PF11322">
    <property type="entry name" value="DUF3124"/>
    <property type="match status" value="1"/>
</dbReference>
<dbReference type="RefSeq" id="WP_158947181.1">
    <property type="nucleotide sequence ID" value="NZ_CP046400.1"/>
</dbReference>
<dbReference type="InterPro" id="IPR021471">
    <property type="entry name" value="DUF3124"/>
</dbReference>
<keyword evidence="3" id="KW-1185">Reference proteome</keyword>
<name>A0A6I6JIF1_9BACT</name>
<reference evidence="2 3" key="1">
    <citation type="submission" date="2019-11" db="EMBL/GenBank/DDBJ databases">
        <authorList>
            <person name="Zheng R.K."/>
            <person name="Sun C.M."/>
        </authorList>
    </citation>
    <scope>NUCLEOTIDE SEQUENCE [LARGE SCALE GENOMIC DNA]</scope>
    <source>
        <strain evidence="2 3">SRB007</strain>
    </source>
</reference>
<feature type="chain" id="PRO_5026264102" evidence="1">
    <location>
        <begin position="25"/>
        <end position="158"/>
    </location>
</feature>
<organism evidence="2 3">
    <name type="scientific">Pseudodesulfovibrio cashew</name>
    <dbReference type="NCBI Taxonomy" id="2678688"/>
    <lineage>
        <taxon>Bacteria</taxon>
        <taxon>Pseudomonadati</taxon>
        <taxon>Thermodesulfobacteriota</taxon>
        <taxon>Desulfovibrionia</taxon>
        <taxon>Desulfovibrionales</taxon>
        <taxon>Desulfovibrionaceae</taxon>
    </lineage>
</organism>
<accession>A0A6I6JIF1</accession>
<feature type="signal peptide" evidence="1">
    <location>
        <begin position="1"/>
        <end position="24"/>
    </location>
</feature>
<proteinExistence type="predicted"/>
<dbReference type="Proteomes" id="UP000428328">
    <property type="component" value="Chromosome"/>
</dbReference>
<keyword evidence="1" id="KW-0732">Signal</keyword>
<evidence type="ECO:0000256" key="1">
    <source>
        <dbReference type="SAM" id="SignalP"/>
    </source>
</evidence>
<sequence length="158" mass="17248">MRRNTLIPVLAVLAAFLFVQSAQAGRELFLSSGQKVYVPVYSHVYQGPKNRPYNLSALLSIRNVDSEHSITVSYVHYYNDDGELVKSFFKEPVVIPPMGTKEVYIPERDTSGGSGANFTVKWEGGAKVSTPIIQAVMIGTASTQGISFVCDGVAIEED</sequence>
<evidence type="ECO:0000313" key="2">
    <source>
        <dbReference type="EMBL" id="QGY39957.1"/>
    </source>
</evidence>
<protein>
    <submittedName>
        <fullName evidence="2">DUF3124 domain-containing protein</fullName>
    </submittedName>
</protein>
<dbReference type="AlphaFoldDB" id="A0A6I6JIF1"/>